<keyword evidence="2" id="KW-1185">Reference proteome</keyword>
<organism evidence="1 2">
    <name type="scientific">Methanofollis fontis</name>
    <dbReference type="NCBI Taxonomy" id="2052832"/>
    <lineage>
        <taxon>Archaea</taxon>
        <taxon>Methanobacteriati</taxon>
        <taxon>Methanobacteriota</taxon>
        <taxon>Stenosarchaea group</taxon>
        <taxon>Methanomicrobia</taxon>
        <taxon>Methanomicrobiales</taxon>
        <taxon>Methanomicrobiaceae</taxon>
        <taxon>Methanofollis</taxon>
    </lineage>
</organism>
<comment type="caution">
    <text evidence="1">The sequence shown here is derived from an EMBL/GenBank/DDBJ whole genome shotgun (WGS) entry which is preliminary data.</text>
</comment>
<evidence type="ECO:0000313" key="1">
    <source>
        <dbReference type="EMBL" id="TAJ44643.1"/>
    </source>
</evidence>
<dbReference type="RefSeq" id="WP_130646438.1">
    <property type="nucleotide sequence ID" value="NZ_PGCL01000002.1"/>
</dbReference>
<protein>
    <submittedName>
        <fullName evidence="1">Uncharacterized protein</fullName>
    </submittedName>
</protein>
<name>A0A483CTF9_9EURY</name>
<dbReference type="EMBL" id="PGCL01000002">
    <property type="protein sequence ID" value="TAJ44643.1"/>
    <property type="molecule type" value="Genomic_DNA"/>
</dbReference>
<accession>A0A483CTF9</accession>
<reference evidence="1 2" key="1">
    <citation type="submission" date="2017-11" db="EMBL/GenBank/DDBJ databases">
        <title>Isolation and Characterization of Methanofollis Species from Methane Seep Offshore SW Taiwan.</title>
        <authorList>
            <person name="Teng N.-H."/>
            <person name="Lai M.-C."/>
            <person name="Chen S.-C."/>
        </authorList>
    </citation>
    <scope>NUCLEOTIDE SEQUENCE [LARGE SCALE GENOMIC DNA]</scope>
    <source>
        <strain evidence="1 2">FWC-SCC2</strain>
    </source>
</reference>
<proteinExistence type="predicted"/>
<evidence type="ECO:0000313" key="2">
    <source>
        <dbReference type="Proteomes" id="UP000292580"/>
    </source>
</evidence>
<dbReference type="AlphaFoldDB" id="A0A483CTF9"/>
<dbReference type="OrthoDB" id="114454at2157"/>
<gene>
    <name evidence="1" type="ORF">CUJ86_04880</name>
</gene>
<dbReference type="Proteomes" id="UP000292580">
    <property type="component" value="Unassembled WGS sequence"/>
</dbReference>
<sequence>MNALLEDEYFRVLIRYYEKSLILEDPSDFQPVLWFHYMDALAHLEYTLNTFAFNYQSPKNMMSREYMRYRLDEEKKDERPLFPGFINWLKKEKPEKFESLPMLWRLIHDEENVASYRSFRIALDPSSMRPIPAPFFRDAVEEFFAPALLKSMYNGASLATLFEEYKQSIA</sequence>